<keyword evidence="3" id="KW-0949">S-adenosyl-L-methionine</keyword>
<dbReference type="PANTHER" id="PTHR46098">
    <property type="entry name" value="TRNA (CYTOSINE(38)-C(5))-METHYLTRANSFERASE"/>
    <property type="match status" value="1"/>
</dbReference>
<dbReference type="InterPro" id="IPR050750">
    <property type="entry name" value="C5-MTase"/>
</dbReference>
<name>A0A6C0K9L3_9ZZZZ</name>
<dbReference type="InterPro" id="IPR001525">
    <property type="entry name" value="C5_MeTfrase"/>
</dbReference>
<evidence type="ECO:0000256" key="3">
    <source>
        <dbReference type="ARBA" id="ARBA00022691"/>
    </source>
</evidence>
<dbReference type="InterPro" id="IPR018117">
    <property type="entry name" value="C5_DNA_meth_AS"/>
</dbReference>
<proteinExistence type="predicted"/>
<dbReference type="GO" id="GO:0008168">
    <property type="term" value="F:methyltransferase activity"/>
    <property type="evidence" value="ECO:0007669"/>
    <property type="project" value="UniProtKB-KW"/>
</dbReference>
<evidence type="ECO:0000256" key="2">
    <source>
        <dbReference type="ARBA" id="ARBA00022679"/>
    </source>
</evidence>
<evidence type="ECO:0000256" key="1">
    <source>
        <dbReference type="ARBA" id="ARBA00022603"/>
    </source>
</evidence>
<dbReference type="PROSITE" id="PS00094">
    <property type="entry name" value="C5_MTASE_1"/>
    <property type="match status" value="1"/>
</dbReference>
<protein>
    <recommendedName>
        <fullName evidence="5">DNA (cytosine-5-)-methyltransferase</fullName>
    </recommendedName>
</protein>
<sequence length="417" mass="47963">MSDKTNMNFIDLCCGIGGFHQALANLGMNCVMASDIKEECRDNYELNYGIKPEGDLTKINIEKMPSFDVLCAGFPCQPFSKAGGQKGFQDSRGNIFFEICKMVRHHNPRYMILENVRNLATHDNGNTWKVIRDNIDSLGYTTYDNPVILNTLYFGVPQSRERVVILCKRKDIGELPELPQVNKQLAKITDLKSIISDRTNEKYALMAKHKITEQVWDAFLHICHENVIVVPKFPIWTDWWDSNGENTSVTKHNKKLTDEENKLAIAKAQTDFSEKYKSWITKNRDFYTQHKALLDPWLKKSRQEPLWTGAVRKMEWQAGSEKLRMSQVLWSARGSGIRIKNTNYAPTLVAMASMIPVYGPKSRYLTPRECARLQSFPETYTIHPKDKIAYTQFGNAVNVTMIERCARFLINNEPLFV</sequence>
<dbReference type="Gene3D" id="3.90.120.10">
    <property type="entry name" value="DNA Methylase, subunit A, domain 2"/>
    <property type="match status" value="1"/>
</dbReference>
<dbReference type="Gene3D" id="3.40.50.150">
    <property type="entry name" value="Vaccinia Virus protein VP39"/>
    <property type="match status" value="1"/>
</dbReference>
<dbReference type="GO" id="GO:0032259">
    <property type="term" value="P:methylation"/>
    <property type="evidence" value="ECO:0007669"/>
    <property type="project" value="UniProtKB-KW"/>
</dbReference>
<dbReference type="NCBIfam" id="TIGR00675">
    <property type="entry name" value="dcm"/>
    <property type="match status" value="1"/>
</dbReference>
<dbReference type="InterPro" id="IPR029063">
    <property type="entry name" value="SAM-dependent_MTases_sf"/>
</dbReference>
<organism evidence="4">
    <name type="scientific">viral metagenome</name>
    <dbReference type="NCBI Taxonomy" id="1070528"/>
    <lineage>
        <taxon>unclassified sequences</taxon>
        <taxon>metagenomes</taxon>
        <taxon>organismal metagenomes</taxon>
    </lineage>
</organism>
<dbReference type="AlphaFoldDB" id="A0A6C0K9L3"/>
<dbReference type="PANTHER" id="PTHR46098:SF1">
    <property type="entry name" value="TRNA (CYTOSINE(38)-C(5))-METHYLTRANSFERASE"/>
    <property type="match status" value="1"/>
</dbReference>
<keyword evidence="2" id="KW-0808">Transferase</keyword>
<accession>A0A6C0K9L3</accession>
<dbReference type="CDD" id="cd00315">
    <property type="entry name" value="Cyt_C5_DNA_methylase"/>
    <property type="match status" value="1"/>
</dbReference>
<dbReference type="PROSITE" id="PS51679">
    <property type="entry name" value="SAM_MT_C5"/>
    <property type="match status" value="1"/>
</dbReference>
<dbReference type="PRINTS" id="PR00105">
    <property type="entry name" value="C5METTRFRASE"/>
</dbReference>
<evidence type="ECO:0008006" key="5">
    <source>
        <dbReference type="Google" id="ProtNLM"/>
    </source>
</evidence>
<dbReference type="EMBL" id="MN740846">
    <property type="protein sequence ID" value="QHU14742.1"/>
    <property type="molecule type" value="Genomic_DNA"/>
</dbReference>
<keyword evidence="1" id="KW-0489">Methyltransferase</keyword>
<dbReference type="Pfam" id="PF00145">
    <property type="entry name" value="DNA_methylase"/>
    <property type="match status" value="1"/>
</dbReference>
<evidence type="ECO:0000313" key="4">
    <source>
        <dbReference type="EMBL" id="QHU14742.1"/>
    </source>
</evidence>
<dbReference type="SUPFAM" id="SSF53335">
    <property type="entry name" value="S-adenosyl-L-methionine-dependent methyltransferases"/>
    <property type="match status" value="1"/>
</dbReference>
<reference evidence="4" key="1">
    <citation type="journal article" date="2020" name="Nature">
        <title>Giant virus diversity and host interactions through global metagenomics.</title>
        <authorList>
            <person name="Schulz F."/>
            <person name="Roux S."/>
            <person name="Paez-Espino D."/>
            <person name="Jungbluth S."/>
            <person name="Walsh D.A."/>
            <person name="Denef V.J."/>
            <person name="McMahon K.D."/>
            <person name="Konstantinidis K.T."/>
            <person name="Eloe-Fadrosh E.A."/>
            <person name="Kyrpides N.C."/>
            <person name="Woyke T."/>
        </authorList>
    </citation>
    <scope>NUCLEOTIDE SEQUENCE</scope>
    <source>
        <strain evidence="4">GVMAG-S-1102113-126</strain>
    </source>
</reference>